<sequence>MQNQKDESQRQLELRRLELEAETKKIELNSKHHADGAGPKLNYMTQRPTIPPLNDPSQVDLYLERFESHATAFDWHESECASCLSNLLQDEALSIFLSLGPAEGADYQAVKRVLLQRFECDRNGFRSKFLSVKPQEAEDFGTFINRAKRYFDRWVELSGVTTLEGLSYLVCTEIVLQACDEDFVAYVKNRSPSDMVSLKTVASAYIDARPNKSFHKKHSISLSARSEPYRPSIRIVEKGNNRGNWPAEVTTRHVPIKTKLTSFLSFGSTQTCLLKDQFKPFKFLGVNEGEVRPTVEQNLQADNNGWVQVTNDTDFRPVCDINFTVRQPLSARNIPEHCKDPIDYFSLFIDDDFWQTLRRETNRYADQFLGSDATVAWIENHPSSRYTKWPANGVDITKLKKYVGLLLNMGLTEKKVRDDYWTIRRSQATPYFGSIMPVDEFNLISRMLHLNNTEREIARGEEGYDPWCKVRVMLDQVNKKSKLYYVPSRNLSIDESMIGMKNRVVFIQYMPNKRHARFGLKKFELCDSNGYIHHLEIYAGKELDTQHNEGQAFGVVERLMRESNVLNKGYHLFIDNFYTKPKIAEFLHNHKTLLTGTIRANSKGLPQGFKQKLQVGESKFWRRYDCDMLALSFREKKS</sequence>
<dbReference type="SUPFAM" id="SSF47353">
    <property type="entry name" value="Retrovirus capsid dimerization domain-like"/>
    <property type="match status" value="1"/>
</dbReference>
<dbReference type="InterPro" id="IPR029526">
    <property type="entry name" value="PGBD"/>
</dbReference>
<dbReference type="PANTHER" id="PTHR46599:SF3">
    <property type="entry name" value="PIGGYBAC TRANSPOSABLE ELEMENT-DERIVED PROTEIN 4"/>
    <property type="match status" value="1"/>
</dbReference>
<keyword evidence="3" id="KW-1185">Reference proteome</keyword>
<evidence type="ECO:0000313" key="2">
    <source>
        <dbReference type="EMBL" id="GFN98691.1"/>
    </source>
</evidence>
<dbReference type="EMBL" id="BLXT01002861">
    <property type="protein sequence ID" value="GFN98691.1"/>
    <property type="molecule type" value="Genomic_DNA"/>
</dbReference>
<name>A0AAV3ZVU5_9GAST</name>
<reference evidence="2 3" key="1">
    <citation type="journal article" date="2021" name="Elife">
        <title>Chloroplast acquisition without the gene transfer in kleptoplastic sea slugs, Plakobranchus ocellatus.</title>
        <authorList>
            <person name="Maeda T."/>
            <person name="Takahashi S."/>
            <person name="Yoshida T."/>
            <person name="Shimamura S."/>
            <person name="Takaki Y."/>
            <person name="Nagai Y."/>
            <person name="Toyoda A."/>
            <person name="Suzuki Y."/>
            <person name="Arimoto A."/>
            <person name="Ishii H."/>
            <person name="Satoh N."/>
            <person name="Nishiyama T."/>
            <person name="Hasebe M."/>
            <person name="Maruyama T."/>
            <person name="Minagawa J."/>
            <person name="Obokata J."/>
            <person name="Shigenobu S."/>
        </authorList>
    </citation>
    <scope>NUCLEOTIDE SEQUENCE [LARGE SCALE GENOMIC DNA]</scope>
</reference>
<evidence type="ECO:0000259" key="1">
    <source>
        <dbReference type="Pfam" id="PF13843"/>
    </source>
</evidence>
<comment type="caution">
    <text evidence="2">The sequence shown here is derived from an EMBL/GenBank/DDBJ whole genome shotgun (WGS) entry which is preliminary data.</text>
</comment>
<gene>
    <name evidence="2" type="ORF">PoB_002519700</name>
</gene>
<feature type="domain" description="PiggyBac transposable element-derived protein" evidence="1">
    <location>
        <begin position="340"/>
        <end position="636"/>
    </location>
</feature>
<dbReference type="AlphaFoldDB" id="A0AAV3ZVU5"/>
<proteinExistence type="predicted"/>
<dbReference type="PANTHER" id="PTHR46599">
    <property type="entry name" value="PIGGYBAC TRANSPOSABLE ELEMENT-DERIVED PROTEIN 4"/>
    <property type="match status" value="1"/>
</dbReference>
<dbReference type="InterPro" id="IPR038269">
    <property type="entry name" value="SCAN_sf"/>
</dbReference>
<dbReference type="Proteomes" id="UP000735302">
    <property type="component" value="Unassembled WGS sequence"/>
</dbReference>
<accession>A0AAV3ZVU5</accession>
<protein>
    <submittedName>
        <fullName evidence="2">PiggyBac transposable element-derived protein 4</fullName>
    </submittedName>
</protein>
<evidence type="ECO:0000313" key="3">
    <source>
        <dbReference type="Proteomes" id="UP000735302"/>
    </source>
</evidence>
<organism evidence="2 3">
    <name type="scientific">Plakobranchus ocellatus</name>
    <dbReference type="NCBI Taxonomy" id="259542"/>
    <lineage>
        <taxon>Eukaryota</taxon>
        <taxon>Metazoa</taxon>
        <taxon>Spiralia</taxon>
        <taxon>Lophotrochozoa</taxon>
        <taxon>Mollusca</taxon>
        <taxon>Gastropoda</taxon>
        <taxon>Heterobranchia</taxon>
        <taxon>Euthyneura</taxon>
        <taxon>Panpulmonata</taxon>
        <taxon>Sacoglossa</taxon>
        <taxon>Placobranchoidea</taxon>
        <taxon>Plakobranchidae</taxon>
        <taxon>Plakobranchus</taxon>
    </lineage>
</organism>
<dbReference type="Gene3D" id="1.10.4020.10">
    <property type="entry name" value="DNA breaking-rejoining enzymes"/>
    <property type="match status" value="1"/>
</dbReference>
<dbReference type="Pfam" id="PF13843">
    <property type="entry name" value="DDE_Tnp_1_7"/>
    <property type="match status" value="1"/>
</dbReference>